<dbReference type="InterPro" id="IPR017096">
    <property type="entry name" value="BTB-kelch_protein"/>
</dbReference>
<organism evidence="9 10">
    <name type="scientific">Araneus ventricosus</name>
    <name type="common">Orbweaver spider</name>
    <name type="synonym">Epeira ventricosa</name>
    <dbReference type="NCBI Taxonomy" id="182803"/>
    <lineage>
        <taxon>Eukaryota</taxon>
        <taxon>Metazoa</taxon>
        <taxon>Ecdysozoa</taxon>
        <taxon>Arthropoda</taxon>
        <taxon>Chelicerata</taxon>
        <taxon>Arachnida</taxon>
        <taxon>Araneae</taxon>
        <taxon>Araneomorphae</taxon>
        <taxon>Entelegynae</taxon>
        <taxon>Araneoidea</taxon>
        <taxon>Araneidae</taxon>
        <taxon>Araneus</taxon>
    </lineage>
</organism>
<dbReference type="Gene3D" id="2.120.10.80">
    <property type="entry name" value="Kelch-type beta propeller"/>
    <property type="match status" value="1"/>
</dbReference>
<dbReference type="PIRSF" id="PIRSF037037">
    <property type="entry name" value="Kelch-like_protein_gigaxonin"/>
    <property type="match status" value="1"/>
</dbReference>
<dbReference type="Proteomes" id="UP000499080">
    <property type="component" value="Unassembled WGS sequence"/>
</dbReference>
<dbReference type="SUPFAM" id="SSF54695">
    <property type="entry name" value="POZ domain"/>
    <property type="match status" value="1"/>
</dbReference>
<evidence type="ECO:0000313" key="10">
    <source>
        <dbReference type="Proteomes" id="UP000499080"/>
    </source>
</evidence>
<dbReference type="InterPro" id="IPR011705">
    <property type="entry name" value="BACK"/>
</dbReference>
<dbReference type="SMART" id="SM00225">
    <property type="entry name" value="BTB"/>
    <property type="match status" value="1"/>
</dbReference>
<proteinExistence type="predicted"/>
<dbReference type="EMBL" id="BGPR01000015">
    <property type="protein sequence ID" value="GBL78316.1"/>
    <property type="molecule type" value="Genomic_DNA"/>
</dbReference>
<evidence type="ECO:0000256" key="3">
    <source>
        <dbReference type="ARBA" id="ARBA00022441"/>
    </source>
</evidence>
<keyword evidence="10" id="KW-1185">Reference proteome</keyword>
<gene>
    <name evidence="9" type="primary">klhl3_0</name>
    <name evidence="9" type="ORF">AVEN_42849_1</name>
</gene>
<comment type="caution">
    <text evidence="9">The sequence shown here is derived from an EMBL/GenBank/DDBJ whole genome shotgun (WGS) entry which is preliminary data.</text>
</comment>
<dbReference type="SMART" id="SM00612">
    <property type="entry name" value="Kelch"/>
    <property type="match status" value="3"/>
</dbReference>
<dbReference type="GO" id="GO:0003779">
    <property type="term" value="F:actin binding"/>
    <property type="evidence" value="ECO:0007669"/>
    <property type="project" value="UniProtKB-KW"/>
</dbReference>
<reference evidence="9 10" key="1">
    <citation type="journal article" date="2019" name="Sci. Rep.">
        <title>Orb-weaving spider Araneus ventricosus genome elucidates the spidroin gene catalogue.</title>
        <authorList>
            <person name="Kono N."/>
            <person name="Nakamura H."/>
            <person name="Ohtoshi R."/>
            <person name="Moran D.A.P."/>
            <person name="Shinohara A."/>
            <person name="Yoshida Y."/>
            <person name="Fujiwara M."/>
            <person name="Mori M."/>
            <person name="Tomita M."/>
            <person name="Arakawa K."/>
        </authorList>
    </citation>
    <scope>NUCLEOTIDE SEQUENCE [LARGE SCALE GENOMIC DNA]</scope>
</reference>
<evidence type="ECO:0000256" key="6">
    <source>
        <dbReference type="ARBA" id="ARBA00023203"/>
    </source>
</evidence>
<accession>A0A4Y2AGF1</accession>
<dbReference type="GO" id="GO:0016567">
    <property type="term" value="P:protein ubiquitination"/>
    <property type="evidence" value="ECO:0007669"/>
    <property type="project" value="UniProtKB-UniPathway"/>
</dbReference>
<comment type="pathway">
    <text evidence="1">Protein modification; protein ubiquitination.</text>
</comment>
<evidence type="ECO:0000256" key="4">
    <source>
        <dbReference type="ARBA" id="ARBA00022737"/>
    </source>
</evidence>
<dbReference type="InterPro" id="IPR011333">
    <property type="entry name" value="SKP1/BTB/POZ_sf"/>
</dbReference>
<dbReference type="Pfam" id="PF01344">
    <property type="entry name" value="Kelch_1"/>
    <property type="match status" value="2"/>
</dbReference>
<dbReference type="Pfam" id="PF00651">
    <property type="entry name" value="BTB"/>
    <property type="match status" value="1"/>
</dbReference>
<keyword evidence="6" id="KW-0009">Actin-binding</keyword>
<evidence type="ECO:0000313" key="9">
    <source>
        <dbReference type="EMBL" id="GBL78316.1"/>
    </source>
</evidence>
<sequence length="601" mass="69596">MTSESKTQQYHHPAHFKDIFKTGEFGRLQKLSDACLHTEDGGVFYVHRMFLAFRNSFFRSLFCRNKHEKHFYIPNIDEKTLDTILIFLYIGNISLTEENAKNLLTASSILKVEDLFKLCHSFALKKMTTKNCLCFFTAALDIKDLQLLESCYRFVQIRFEEVLGDSREGIADLPLDALLRFLGDRNLNVTSENTIWKTIVMWSEMETTERLRFVPRLLSVLNFKGVDEDLATEILSHPIIKYNPFCNELNNSIVREPPISNRVSLLKYIRRSQNFIPDIYNHRIPLTVNFISYYSMSKESPSIKLYLTYDENLDIWRQVGDIDFWPDSLIQIKERIYMFNSLENRSLAFDALSNSLTEISPSPIPRFHYHVVAVGDSIYAVGGATERDETTSLLECYDPFFDTWEIMKPMIPMILWEAIIMDRFIYAIGEDATANLATMMVQVYDPDSSNWSSVSAPKVYRQEFAVATFRGQLYVIGGHSPFNCLKSVETYEPATDTWRDLPDLPFSYVLPKAVVLDSKVLVYEDLFKGKHYGTVHPPVYFDEERQNWVTVEPVSPLTDIHLYQFCSLEGSDILKELVANNRRSGISWINSFLCKSFKSLN</sequence>
<dbReference type="AlphaFoldDB" id="A0A4Y2AGF1"/>
<dbReference type="Gene3D" id="3.30.710.10">
    <property type="entry name" value="Potassium Channel Kv1.1, Chain A"/>
    <property type="match status" value="1"/>
</dbReference>
<dbReference type="UniPathway" id="UPA00143"/>
<keyword evidence="5" id="KW-0833">Ubl conjugation pathway</keyword>
<keyword evidence="4" id="KW-0677">Repeat</keyword>
<protein>
    <recommendedName>
        <fullName evidence="2">Kelch-like protein diablo</fullName>
    </recommendedName>
</protein>
<dbReference type="InterPro" id="IPR000210">
    <property type="entry name" value="BTB/POZ_dom"/>
</dbReference>
<keyword evidence="3" id="KW-0880">Kelch repeat</keyword>
<evidence type="ECO:0000256" key="2">
    <source>
        <dbReference type="ARBA" id="ARBA00013699"/>
    </source>
</evidence>
<evidence type="ECO:0000256" key="7">
    <source>
        <dbReference type="ARBA" id="ARBA00043912"/>
    </source>
</evidence>
<evidence type="ECO:0000256" key="1">
    <source>
        <dbReference type="ARBA" id="ARBA00004906"/>
    </source>
</evidence>
<dbReference type="OrthoDB" id="6413564at2759"/>
<dbReference type="InterPro" id="IPR015915">
    <property type="entry name" value="Kelch-typ_b-propeller"/>
</dbReference>
<dbReference type="PROSITE" id="PS50097">
    <property type="entry name" value="BTB"/>
    <property type="match status" value="1"/>
</dbReference>
<dbReference type="SUPFAM" id="SSF117281">
    <property type="entry name" value="Kelch motif"/>
    <property type="match status" value="1"/>
</dbReference>
<comment type="function">
    <text evidence="7">Probable substrate-specific adapter of an E3 ubiquitin-protein ligase complex which mediates the ubiquitination and subsequent proteasomal degradation of target proteins. May have a role in synapse differentiation and growth.</text>
</comment>
<dbReference type="SMART" id="SM00875">
    <property type="entry name" value="BACK"/>
    <property type="match status" value="1"/>
</dbReference>
<dbReference type="Gene3D" id="1.25.40.420">
    <property type="match status" value="1"/>
</dbReference>
<name>A0A4Y2AGF1_ARAVE</name>
<dbReference type="PANTHER" id="PTHR24412">
    <property type="entry name" value="KELCH PROTEIN"/>
    <property type="match status" value="1"/>
</dbReference>
<evidence type="ECO:0000259" key="8">
    <source>
        <dbReference type="PROSITE" id="PS50097"/>
    </source>
</evidence>
<dbReference type="PANTHER" id="PTHR24412:SF489">
    <property type="entry name" value="RING FINGER DOMAIN AND KELCH REPEAT-CONTAINING PROTEIN DDB_G0271372"/>
    <property type="match status" value="1"/>
</dbReference>
<feature type="domain" description="BTB" evidence="8">
    <location>
        <begin position="32"/>
        <end position="97"/>
    </location>
</feature>
<evidence type="ECO:0000256" key="5">
    <source>
        <dbReference type="ARBA" id="ARBA00022786"/>
    </source>
</evidence>
<dbReference type="InterPro" id="IPR006652">
    <property type="entry name" value="Kelch_1"/>
</dbReference>
<dbReference type="Pfam" id="PF07707">
    <property type="entry name" value="BACK"/>
    <property type="match status" value="1"/>
</dbReference>